<protein>
    <submittedName>
        <fullName evidence="3">Uncharacterized protein</fullName>
    </submittedName>
</protein>
<dbReference type="Proteomes" id="UP000215914">
    <property type="component" value="Chromosome 12"/>
</dbReference>
<keyword evidence="1" id="KW-0732">Signal</keyword>
<keyword evidence="4" id="KW-1185">Reference proteome</keyword>
<dbReference type="EMBL" id="MNCJ02000327">
    <property type="protein sequence ID" value="KAF5778170.1"/>
    <property type="molecule type" value="Genomic_DNA"/>
</dbReference>
<evidence type="ECO:0000313" key="2">
    <source>
        <dbReference type="EMBL" id="KAF5778170.1"/>
    </source>
</evidence>
<reference evidence="3" key="2">
    <citation type="submission" date="2017-02" db="EMBL/GenBank/DDBJ databases">
        <title>Sunflower complete genome.</title>
        <authorList>
            <person name="Langlade N."/>
            <person name="Munos S."/>
        </authorList>
    </citation>
    <scope>NUCLEOTIDE SEQUENCE [LARGE SCALE GENOMIC DNA]</scope>
    <source>
        <tissue evidence="3">Leaves</tissue>
    </source>
</reference>
<feature type="signal peptide" evidence="1">
    <location>
        <begin position="1"/>
        <end position="20"/>
    </location>
</feature>
<name>A0A251T2Z7_HELAN</name>
<dbReference type="EMBL" id="CM007901">
    <property type="protein sequence ID" value="OTG05284.1"/>
    <property type="molecule type" value="Genomic_DNA"/>
</dbReference>
<evidence type="ECO:0000313" key="4">
    <source>
        <dbReference type="Proteomes" id="UP000215914"/>
    </source>
</evidence>
<dbReference type="Gramene" id="mRNA:HanXRQr2_Chr12g0544381">
    <property type="protein sequence ID" value="CDS:HanXRQr2_Chr12g0544381.1"/>
    <property type="gene ID" value="HanXRQr2_Chr12g0544381"/>
</dbReference>
<organism evidence="3 4">
    <name type="scientific">Helianthus annuus</name>
    <name type="common">Common sunflower</name>
    <dbReference type="NCBI Taxonomy" id="4232"/>
    <lineage>
        <taxon>Eukaryota</taxon>
        <taxon>Viridiplantae</taxon>
        <taxon>Streptophyta</taxon>
        <taxon>Embryophyta</taxon>
        <taxon>Tracheophyta</taxon>
        <taxon>Spermatophyta</taxon>
        <taxon>Magnoliopsida</taxon>
        <taxon>eudicotyledons</taxon>
        <taxon>Gunneridae</taxon>
        <taxon>Pentapetalae</taxon>
        <taxon>asterids</taxon>
        <taxon>campanulids</taxon>
        <taxon>Asterales</taxon>
        <taxon>Asteraceae</taxon>
        <taxon>Asteroideae</taxon>
        <taxon>Heliantheae alliance</taxon>
        <taxon>Heliantheae</taxon>
        <taxon>Helianthus</taxon>
    </lineage>
</organism>
<proteinExistence type="predicted"/>
<reference evidence="2" key="3">
    <citation type="submission" date="2020-06" db="EMBL/GenBank/DDBJ databases">
        <title>Helianthus annuus Genome sequencing and assembly Release 2.</title>
        <authorList>
            <person name="Gouzy J."/>
            <person name="Langlade N."/>
            <person name="Munos S."/>
        </authorList>
    </citation>
    <scope>NUCLEOTIDE SEQUENCE</scope>
    <source>
        <tissue evidence="2">Leaves</tissue>
    </source>
</reference>
<evidence type="ECO:0000256" key="1">
    <source>
        <dbReference type="SAM" id="SignalP"/>
    </source>
</evidence>
<dbReference type="AlphaFoldDB" id="A0A251T2Z7"/>
<dbReference type="InParanoid" id="A0A251T2Z7"/>
<gene>
    <name evidence="3" type="ORF">HannXRQ_Chr12g0371881</name>
    <name evidence="2" type="ORF">HanXRQr2_Chr12g0544381</name>
</gene>
<feature type="chain" id="PRO_5041059877" evidence="1">
    <location>
        <begin position="21"/>
        <end position="54"/>
    </location>
</feature>
<reference evidence="2 4" key="1">
    <citation type="journal article" date="2017" name="Nature">
        <title>The sunflower genome provides insights into oil metabolism, flowering and Asterid evolution.</title>
        <authorList>
            <person name="Badouin H."/>
            <person name="Gouzy J."/>
            <person name="Grassa C.J."/>
            <person name="Murat F."/>
            <person name="Staton S.E."/>
            <person name="Cottret L."/>
            <person name="Lelandais-Briere C."/>
            <person name="Owens G.L."/>
            <person name="Carrere S."/>
            <person name="Mayjonade B."/>
            <person name="Legrand L."/>
            <person name="Gill N."/>
            <person name="Kane N.C."/>
            <person name="Bowers J.E."/>
            <person name="Hubner S."/>
            <person name="Bellec A."/>
            <person name="Berard A."/>
            <person name="Berges H."/>
            <person name="Blanchet N."/>
            <person name="Boniface M.C."/>
            <person name="Brunel D."/>
            <person name="Catrice O."/>
            <person name="Chaidir N."/>
            <person name="Claudel C."/>
            <person name="Donnadieu C."/>
            <person name="Faraut T."/>
            <person name="Fievet G."/>
            <person name="Helmstetter N."/>
            <person name="King M."/>
            <person name="Knapp S.J."/>
            <person name="Lai Z."/>
            <person name="Le Paslier M.C."/>
            <person name="Lippi Y."/>
            <person name="Lorenzon L."/>
            <person name="Mandel J.R."/>
            <person name="Marage G."/>
            <person name="Marchand G."/>
            <person name="Marquand E."/>
            <person name="Bret-Mestries E."/>
            <person name="Morien E."/>
            <person name="Nambeesan S."/>
            <person name="Nguyen T."/>
            <person name="Pegot-Espagnet P."/>
            <person name="Pouilly N."/>
            <person name="Raftis F."/>
            <person name="Sallet E."/>
            <person name="Schiex T."/>
            <person name="Thomas J."/>
            <person name="Vandecasteele C."/>
            <person name="Vares D."/>
            <person name="Vear F."/>
            <person name="Vautrin S."/>
            <person name="Crespi M."/>
            <person name="Mangin B."/>
            <person name="Burke J.M."/>
            <person name="Salse J."/>
            <person name="Munos S."/>
            <person name="Vincourt P."/>
            <person name="Rieseberg L.H."/>
            <person name="Langlade N.B."/>
        </authorList>
    </citation>
    <scope>NUCLEOTIDE SEQUENCE [LARGE SCALE GENOMIC DNA]</scope>
    <source>
        <strain evidence="4">cv. SF193</strain>
        <tissue evidence="2">Leaves</tissue>
    </source>
</reference>
<evidence type="ECO:0000313" key="3">
    <source>
        <dbReference type="EMBL" id="OTG05284.1"/>
    </source>
</evidence>
<accession>A0A251T2Z7</accession>
<sequence length="54" mass="6538">MWLNMIVTFVLFLTGQLVNQEILSLSKVYCPQKYRQMFICRFFLGERKVYPQCI</sequence>